<comment type="caution">
    <text evidence="2">The sequence shown here is derived from an EMBL/GenBank/DDBJ whole genome shotgun (WGS) entry which is preliminary data.</text>
</comment>
<keyword evidence="1" id="KW-0732">Signal</keyword>
<dbReference type="SUPFAM" id="SSF53850">
    <property type="entry name" value="Periplasmic binding protein-like II"/>
    <property type="match status" value="1"/>
</dbReference>
<protein>
    <submittedName>
        <fullName evidence="2">TAXI family TRAP transporter solute-binding subunit</fullName>
    </submittedName>
</protein>
<accession>A0A558J3W9</accession>
<name>A0A558J3W9_9GAMM</name>
<dbReference type="EMBL" id="VNFE01000006">
    <property type="protein sequence ID" value="TVU88351.1"/>
    <property type="molecule type" value="Genomic_DNA"/>
</dbReference>
<proteinExistence type="predicted"/>
<dbReference type="Gene3D" id="3.40.190.10">
    <property type="entry name" value="Periplasmic binding protein-like II"/>
    <property type="match status" value="2"/>
</dbReference>
<dbReference type="NCBIfam" id="TIGR02122">
    <property type="entry name" value="TRAP_TAXI"/>
    <property type="match status" value="1"/>
</dbReference>
<dbReference type="RefSeq" id="WP_144814216.1">
    <property type="nucleotide sequence ID" value="NZ_VNFE01000006.1"/>
</dbReference>
<gene>
    <name evidence="2" type="ORF">FQP89_19040</name>
</gene>
<evidence type="ECO:0000256" key="1">
    <source>
        <dbReference type="SAM" id="SignalP"/>
    </source>
</evidence>
<feature type="signal peptide" evidence="1">
    <location>
        <begin position="1"/>
        <end position="30"/>
    </location>
</feature>
<dbReference type="Proteomes" id="UP000317288">
    <property type="component" value="Unassembled WGS sequence"/>
</dbReference>
<organism evidence="2 3">
    <name type="scientific">Vreelandella titanicae</name>
    <dbReference type="NCBI Taxonomy" id="664683"/>
    <lineage>
        <taxon>Bacteria</taxon>
        <taxon>Pseudomonadati</taxon>
        <taxon>Pseudomonadota</taxon>
        <taxon>Gammaproteobacteria</taxon>
        <taxon>Oceanospirillales</taxon>
        <taxon>Halomonadaceae</taxon>
        <taxon>Vreelandella</taxon>
    </lineage>
</organism>
<reference evidence="2 3" key="1">
    <citation type="submission" date="2019-07" db="EMBL/GenBank/DDBJ databases">
        <title>Diversity of Bacteria from Kongsfjorden, Arctic.</title>
        <authorList>
            <person name="Yu Y."/>
        </authorList>
    </citation>
    <scope>NUCLEOTIDE SEQUENCE [LARGE SCALE GENOMIC DNA]</scope>
    <source>
        <strain evidence="2 3">SM1922</strain>
    </source>
</reference>
<dbReference type="InterPro" id="IPR011852">
    <property type="entry name" value="TRAP_TAXI"/>
</dbReference>
<dbReference type="AlphaFoldDB" id="A0A558J3W9"/>
<dbReference type="Pfam" id="PF16868">
    <property type="entry name" value="NMT1_3"/>
    <property type="match status" value="1"/>
</dbReference>
<dbReference type="PANTHER" id="PTHR42941:SF1">
    <property type="entry name" value="SLL1037 PROTEIN"/>
    <property type="match status" value="1"/>
</dbReference>
<sequence length="325" mass="34906">MRNPFCFLRHALGVSAATLALASLAFSAQAETRVTYKSAAAGTSYYLMGVELSEAVRKGTDDAIILASEESQGSVQNVMEVLARQGNYVFTSPSALIEQAMAGEGDFAERPHLRFQEIRGLFPLPPMTMHFVLAGDKGDINFSALEGKHILIGRGTFSAREATRYLGLFDLDEGVRIADAAINSGPDALKNGQIDGFVTASAYPSPGVIEAAGSLPISLVSLTDEQVEQTGALRQLIPGGTYPGVNNDVQTTSLPVIAYTTTAMDDETAYTLTKTFWERLDAMAEEAPWWSSITPDMLANMTGVLHPGALRYYQEAGIEVPDALR</sequence>
<dbReference type="PANTHER" id="PTHR42941">
    <property type="entry name" value="SLL1037 PROTEIN"/>
    <property type="match status" value="1"/>
</dbReference>
<evidence type="ECO:0000313" key="2">
    <source>
        <dbReference type="EMBL" id="TVU88351.1"/>
    </source>
</evidence>
<feature type="chain" id="PRO_5021981800" evidence="1">
    <location>
        <begin position="31"/>
        <end position="325"/>
    </location>
</feature>
<evidence type="ECO:0000313" key="3">
    <source>
        <dbReference type="Proteomes" id="UP000317288"/>
    </source>
</evidence>